<dbReference type="PATRIC" id="fig|452652.3.peg.4049"/>
<dbReference type="InterPro" id="IPR053842">
    <property type="entry name" value="NikA-like"/>
</dbReference>
<gene>
    <name evidence="2" type="ordered locus">KSE_40560</name>
</gene>
<dbReference type="HOGENOM" id="CLU_1178968_0_0_11"/>
<evidence type="ECO:0000313" key="3">
    <source>
        <dbReference type="Proteomes" id="UP000007076"/>
    </source>
</evidence>
<feature type="compositionally biased region" description="Basic residues" evidence="1">
    <location>
        <begin position="100"/>
        <end position="115"/>
    </location>
</feature>
<evidence type="ECO:0000256" key="1">
    <source>
        <dbReference type="SAM" id="MobiDB-lite"/>
    </source>
</evidence>
<proteinExistence type="predicted"/>
<dbReference type="Proteomes" id="UP000007076">
    <property type="component" value="Chromosome"/>
</dbReference>
<organism evidence="2 3">
    <name type="scientific">Kitasatospora setae (strain ATCC 33774 / DSM 43861 / JCM 3304 / KCC A-0304 / NBRC 14216 / KM-6054)</name>
    <name type="common">Streptomyces setae</name>
    <dbReference type="NCBI Taxonomy" id="452652"/>
    <lineage>
        <taxon>Bacteria</taxon>
        <taxon>Bacillati</taxon>
        <taxon>Actinomycetota</taxon>
        <taxon>Actinomycetes</taxon>
        <taxon>Kitasatosporales</taxon>
        <taxon>Streptomycetaceae</taxon>
        <taxon>Kitasatospora</taxon>
    </lineage>
</organism>
<accession>E4NER1</accession>
<sequence length="235" mass="24898">MTAIRQTPPEHPTSAVTSLGRNGVDYRQVDSGASECVRGPYGATHAGAPAQGGVDGPVLPRAAAPGLHREGAAKQEETPAVEPTVPARPADRAEGASVRGPKRRRRDNANPKTKKLGFRCTAERAAQIKRLARETGLNVADYLERQALTPGGAGMVSRDEQLDEAVQALDAVRFQVARVGVNANQIAFQLNAQLGIEHGPAQATLDKATTLLVEARRAVAQVDVVAMRLAKAVRR</sequence>
<protein>
    <recommendedName>
        <fullName evidence="4">Bacterial mobilisation domain-containing protein</fullName>
    </recommendedName>
</protein>
<feature type="compositionally biased region" description="Basic and acidic residues" evidence="1">
    <location>
        <begin position="67"/>
        <end position="77"/>
    </location>
</feature>
<keyword evidence="3" id="KW-1185">Reference proteome</keyword>
<feature type="region of interest" description="Disordered" evidence="1">
    <location>
        <begin position="1"/>
        <end position="115"/>
    </location>
</feature>
<name>E4NER1_KITSK</name>
<dbReference type="STRING" id="452652.KSE_40560"/>
<dbReference type="KEGG" id="ksk:KSE_40560"/>
<dbReference type="AlphaFoldDB" id="E4NER1"/>
<dbReference type="eggNOG" id="ENOG502ZG0H">
    <property type="taxonomic scope" value="Bacteria"/>
</dbReference>
<evidence type="ECO:0008006" key="4">
    <source>
        <dbReference type="Google" id="ProtNLM"/>
    </source>
</evidence>
<dbReference type="Pfam" id="PF21983">
    <property type="entry name" value="NikA-like"/>
    <property type="match status" value="1"/>
</dbReference>
<dbReference type="EMBL" id="AP010968">
    <property type="protein sequence ID" value="BAJ29847.1"/>
    <property type="molecule type" value="Genomic_DNA"/>
</dbReference>
<reference evidence="2 3" key="1">
    <citation type="journal article" date="2010" name="DNA Res.">
        <title>Genome sequence of Kitasatospora setae NBRC 14216T: an evolutionary snapshot of the family Streptomycetaceae.</title>
        <authorList>
            <person name="Ichikawa N."/>
            <person name="Oguchi A."/>
            <person name="Ikeda H."/>
            <person name="Ishikawa J."/>
            <person name="Kitani S."/>
            <person name="Watanabe Y."/>
            <person name="Nakamura S."/>
            <person name="Katano Y."/>
            <person name="Kishi E."/>
            <person name="Sasagawa M."/>
            <person name="Ankai A."/>
            <person name="Fukui S."/>
            <person name="Hashimoto Y."/>
            <person name="Kamata S."/>
            <person name="Otoguro M."/>
            <person name="Tanikawa S."/>
            <person name="Nihira T."/>
            <person name="Horinouchi S."/>
            <person name="Ohnishi Y."/>
            <person name="Hayakawa M."/>
            <person name="Kuzuyama T."/>
            <person name="Arisawa A."/>
            <person name="Nomoto F."/>
            <person name="Miura H."/>
            <person name="Takahashi Y."/>
            <person name="Fujita N."/>
        </authorList>
    </citation>
    <scope>NUCLEOTIDE SEQUENCE [LARGE SCALE GENOMIC DNA]</scope>
    <source>
        <strain evidence="3">ATCC 33774 / DSM 43861 / JCM 3304 / KCC A-0304 / NBRC 14216 / KM-6054</strain>
    </source>
</reference>
<evidence type="ECO:0000313" key="2">
    <source>
        <dbReference type="EMBL" id="BAJ29847.1"/>
    </source>
</evidence>